<sequence length="88" mass="10225">MHKRNNFVLPLPFSMMNQCELTHVLACTSSQQAYLPMANKQWTYTMIEMTDCSCYRFGKNMWKANLGSCFLQVQTTLVFIGVVRELFS</sequence>
<name>A0A1D6E3C5_MAIZE</name>
<proteinExistence type="predicted"/>
<dbReference type="AlphaFoldDB" id="A0A1D6E3C5"/>
<accession>A0A1D6E3C5</accession>
<organism evidence="1">
    <name type="scientific">Zea mays</name>
    <name type="common">Maize</name>
    <dbReference type="NCBI Taxonomy" id="4577"/>
    <lineage>
        <taxon>Eukaryota</taxon>
        <taxon>Viridiplantae</taxon>
        <taxon>Streptophyta</taxon>
        <taxon>Embryophyta</taxon>
        <taxon>Tracheophyta</taxon>
        <taxon>Spermatophyta</taxon>
        <taxon>Magnoliopsida</taxon>
        <taxon>Liliopsida</taxon>
        <taxon>Poales</taxon>
        <taxon>Poaceae</taxon>
        <taxon>PACMAD clade</taxon>
        <taxon>Panicoideae</taxon>
        <taxon>Andropogonodae</taxon>
        <taxon>Andropogoneae</taxon>
        <taxon>Tripsacinae</taxon>
        <taxon>Zea</taxon>
    </lineage>
</organism>
<protein>
    <submittedName>
        <fullName evidence="1">Prolyl oligopeptidase family protein</fullName>
    </submittedName>
</protein>
<dbReference type="EMBL" id="CM007648">
    <property type="protein sequence ID" value="ONM15043.1"/>
    <property type="molecule type" value="Genomic_DNA"/>
</dbReference>
<reference evidence="1" key="1">
    <citation type="submission" date="2015-12" db="EMBL/GenBank/DDBJ databases">
        <title>Update maize B73 reference genome by single molecule sequencing technologies.</title>
        <authorList>
            <consortium name="Maize Genome Sequencing Project"/>
            <person name="Ware D."/>
        </authorList>
    </citation>
    <scope>NUCLEOTIDE SEQUENCE [LARGE SCALE GENOMIC DNA]</scope>
    <source>
        <tissue evidence="1">Seedling</tissue>
    </source>
</reference>
<evidence type="ECO:0000313" key="1">
    <source>
        <dbReference type="EMBL" id="ONM15043.1"/>
    </source>
</evidence>
<gene>
    <name evidence="1" type="ORF">ZEAMMB73_Zm00001d002678</name>
</gene>